<evidence type="ECO:0000259" key="2">
    <source>
        <dbReference type="Pfam" id="PF20153"/>
    </source>
</evidence>
<feature type="transmembrane region" description="Helical" evidence="1">
    <location>
        <begin position="276"/>
        <end position="292"/>
    </location>
</feature>
<keyword evidence="1" id="KW-1133">Transmembrane helix</keyword>
<feature type="transmembrane region" description="Helical" evidence="1">
    <location>
        <begin position="148"/>
        <end position="167"/>
    </location>
</feature>
<feature type="transmembrane region" description="Helical" evidence="1">
    <location>
        <begin position="235"/>
        <end position="255"/>
    </location>
</feature>
<dbReference type="AlphaFoldDB" id="A0A2R6NHY9"/>
<feature type="domain" description="DUF6535" evidence="2">
    <location>
        <begin position="47"/>
        <end position="228"/>
    </location>
</feature>
<evidence type="ECO:0000313" key="4">
    <source>
        <dbReference type="Proteomes" id="UP000186601"/>
    </source>
</evidence>
<feature type="transmembrane region" description="Helical" evidence="1">
    <location>
        <begin position="71"/>
        <end position="88"/>
    </location>
</feature>
<reference evidence="3 4" key="1">
    <citation type="submission" date="2018-02" db="EMBL/GenBank/DDBJ databases">
        <title>Genome sequence of the basidiomycete white-rot fungus Phlebia centrifuga.</title>
        <authorList>
            <person name="Granchi Z."/>
            <person name="Peng M."/>
            <person name="de Vries R.P."/>
            <person name="Hilden K."/>
            <person name="Makela M.R."/>
            <person name="Grigoriev I."/>
            <person name="Riley R."/>
        </authorList>
    </citation>
    <scope>NUCLEOTIDE SEQUENCE [LARGE SCALE GENOMIC DNA]</scope>
    <source>
        <strain evidence="3 4">FBCC195</strain>
    </source>
</reference>
<protein>
    <recommendedName>
        <fullName evidence="2">DUF6535 domain-containing protein</fullName>
    </recommendedName>
</protein>
<keyword evidence="1" id="KW-0472">Membrane</keyword>
<dbReference type="STRING" id="98765.A0A2R6NHY9"/>
<name>A0A2R6NHY9_9APHY</name>
<keyword evidence="1" id="KW-0812">Transmembrane</keyword>
<organism evidence="3 4">
    <name type="scientific">Hermanssonia centrifuga</name>
    <dbReference type="NCBI Taxonomy" id="98765"/>
    <lineage>
        <taxon>Eukaryota</taxon>
        <taxon>Fungi</taxon>
        <taxon>Dikarya</taxon>
        <taxon>Basidiomycota</taxon>
        <taxon>Agaricomycotina</taxon>
        <taxon>Agaricomycetes</taxon>
        <taxon>Polyporales</taxon>
        <taxon>Meruliaceae</taxon>
        <taxon>Hermanssonia</taxon>
    </lineage>
</organism>
<dbReference type="EMBL" id="MLYV02001262">
    <property type="protein sequence ID" value="PSR71592.1"/>
    <property type="molecule type" value="Genomic_DNA"/>
</dbReference>
<evidence type="ECO:0000256" key="1">
    <source>
        <dbReference type="SAM" id="Phobius"/>
    </source>
</evidence>
<sequence>MATMIPGGSNTHKPTTAEEERINMEKAVRKVLSDIANDKNRSNTQGWPEMAKTLRDVDEEKIKDTKEDIDTLLVFAGLFAAVLTPFLAETYQTLSEDPGDTSVAIQRHMSAQMSSYVLINGSLNSTVPAYPADEPSFVPPPFALSINVLWFASLALAVVTASFGILVKQWLREYMTIETSRGAKARLRVRQFRVTALDDWKVYEIAAVLPLLLQFSLGLFFVGLCFFSRSVHPTIGWTITSIVSAWGCLFFFAIFAPACSARCPYKTAVTKKAMRALRRLIYNCHLMPYFYFGPVKKSGFPMEDEDAATDAKGDVQILTAADAILLDDDLLVTTMSESLKGIQSSVAQAEVINFVVAALQQRSPASDPAPRPGNFLNLDRVPERTWTTLYEITAQTCSSSFPGEITDLEVWLQDAVMILSTSHPSRPPHFPEDVVETLTWCMTTAIVPTCRLIRDKQLLITIMSRSMAQIQSNPAEVIDAVVIALQQHLPASTPIIRPVVSLVLDGLPKEIWTELVKISAWILKRGPVLRRGSANGLEEWEKDAITILATFYPSTATFHPEAGGALTSCMIAAPVPTCQHIGSLLLTSDSSRDLLRRKYVGPSQWLSHILESFRGSISQLNIKDIPAKDVLQFIFRLVLAIPRLCDGTCTHDRDQHDLGELLFSHADDVPNSTISSILTEYRNRLSASEREADPQYVNLVAAADAALKDVDFLREALQEALQRSQHSYRMNCIAGVVRNWQRHATPSNRDTSILHFDNIPGDLWTMIMDYVQSFFDADFDADHTDWKGCVESAFIVLMSAPEDFTATEEGLRMLSRCISSLEDRQSKVVRLVLSLNVNPRRMRHEYYASIIERLSCTSPPTHFRLEETTLDAVSFIQSSVCNVACNHGSRLGEMYTAHQDQVPLFLRVAHFLMASATAAKTCLGDTSLSGLDALLIAIFSADASYKTRKQRLHIAISASACAMADIHVLDFTYRHLDARVLTSEETRFWCSSLSRLIGELEHFQTLRIQLEQDNVSFVEVAGKCLDLLGSQPDRSAIDTFLKAVSRSMYEHYELKDLIRALKAFIPEDKVSQYPILDALPEEEHIQNPIPG</sequence>
<dbReference type="InterPro" id="IPR045338">
    <property type="entry name" value="DUF6535"/>
</dbReference>
<proteinExistence type="predicted"/>
<evidence type="ECO:0000313" key="3">
    <source>
        <dbReference type="EMBL" id="PSR71592.1"/>
    </source>
</evidence>
<accession>A0A2R6NHY9</accession>
<keyword evidence="4" id="KW-1185">Reference proteome</keyword>
<gene>
    <name evidence="3" type="ORF">PHLCEN_2v12536</name>
</gene>
<dbReference type="Pfam" id="PF20153">
    <property type="entry name" value="DUF6535"/>
    <property type="match status" value="1"/>
</dbReference>
<feature type="transmembrane region" description="Helical" evidence="1">
    <location>
        <begin position="202"/>
        <end position="229"/>
    </location>
</feature>
<dbReference type="Proteomes" id="UP000186601">
    <property type="component" value="Unassembled WGS sequence"/>
</dbReference>
<comment type="caution">
    <text evidence="3">The sequence shown here is derived from an EMBL/GenBank/DDBJ whole genome shotgun (WGS) entry which is preliminary data.</text>
</comment>